<dbReference type="Gene3D" id="3.50.40.10">
    <property type="entry name" value="Phenylalanyl-trna Synthetase, Chain B, domain 3"/>
    <property type="match status" value="1"/>
</dbReference>
<dbReference type="Proteomes" id="UP000075604">
    <property type="component" value="Unassembled WGS sequence"/>
</dbReference>
<reference evidence="2 3" key="1">
    <citation type="submission" date="2014-02" db="EMBL/GenBank/DDBJ databases">
        <title>The small core and large imbalanced accessory genome model reveals a collaborative survival strategy of Sorangium cellulosum strains in nature.</title>
        <authorList>
            <person name="Han K."/>
            <person name="Peng R."/>
            <person name="Blom J."/>
            <person name="Li Y.-Z."/>
        </authorList>
    </citation>
    <scope>NUCLEOTIDE SEQUENCE [LARGE SCALE GENOMIC DNA]</scope>
    <source>
        <strain evidence="2 3">So0157-18</strain>
    </source>
</reference>
<proteinExistence type="predicted"/>
<feature type="domain" description="B3/B4 tRNA-binding" evidence="1">
    <location>
        <begin position="62"/>
        <end position="217"/>
    </location>
</feature>
<dbReference type="SMART" id="SM00873">
    <property type="entry name" value="B3_4"/>
    <property type="match status" value="1"/>
</dbReference>
<dbReference type="GO" id="GO:0003723">
    <property type="term" value="F:RNA binding"/>
    <property type="evidence" value="ECO:0007669"/>
    <property type="project" value="InterPro"/>
</dbReference>
<dbReference type="EMBL" id="JELX01000763">
    <property type="protein sequence ID" value="KYF61803.1"/>
    <property type="molecule type" value="Genomic_DNA"/>
</dbReference>
<dbReference type="AlphaFoldDB" id="A0A150Q1W6"/>
<evidence type="ECO:0000259" key="1">
    <source>
        <dbReference type="SMART" id="SM00873"/>
    </source>
</evidence>
<dbReference type="GO" id="GO:0004826">
    <property type="term" value="F:phenylalanine-tRNA ligase activity"/>
    <property type="evidence" value="ECO:0007669"/>
    <property type="project" value="InterPro"/>
</dbReference>
<accession>A0A150Q1W6</accession>
<dbReference type="PANTHER" id="PTHR39209">
    <property type="match status" value="1"/>
</dbReference>
<dbReference type="SUPFAM" id="SSF56037">
    <property type="entry name" value="PheT/TilS domain"/>
    <property type="match status" value="1"/>
</dbReference>
<evidence type="ECO:0000313" key="3">
    <source>
        <dbReference type="Proteomes" id="UP000075604"/>
    </source>
</evidence>
<dbReference type="Pfam" id="PF03483">
    <property type="entry name" value="B3_4"/>
    <property type="match status" value="1"/>
</dbReference>
<dbReference type="InterPro" id="IPR020825">
    <property type="entry name" value="Phe-tRNA_synthase-like_B3/B4"/>
</dbReference>
<evidence type="ECO:0000313" key="2">
    <source>
        <dbReference type="EMBL" id="KYF61803.1"/>
    </source>
</evidence>
<gene>
    <name evidence="2" type="ORF">BE04_34350</name>
</gene>
<sequence>MAFIVDTRIWESFPGMILVTGYGEGLDNAAERPAVLEELRKVEEELRRSWGHENAQSHPHVAAWREAMKRVGVSGKKFPSSIEALAKRVLGGGELPHINAFVDFYNLLSLRFAVPVGAWDLGDLAGPDVRLEISRGGEAFVELGSGGSMAVGAGEVGYADAEGLVTRHFVWRQAERGKIVPSTKRFFFVSEILPEAGRSVAEAVQAAFVEGMRRSFGIDVASALMSSPEQRWDW</sequence>
<comment type="caution">
    <text evidence="2">The sequence shown here is derived from an EMBL/GenBank/DDBJ whole genome shotgun (WGS) entry which is preliminary data.</text>
</comment>
<organism evidence="2 3">
    <name type="scientific">Sorangium cellulosum</name>
    <name type="common">Polyangium cellulosum</name>
    <dbReference type="NCBI Taxonomy" id="56"/>
    <lineage>
        <taxon>Bacteria</taxon>
        <taxon>Pseudomonadati</taxon>
        <taxon>Myxococcota</taxon>
        <taxon>Polyangia</taxon>
        <taxon>Polyangiales</taxon>
        <taxon>Polyangiaceae</taxon>
        <taxon>Sorangium</taxon>
    </lineage>
</organism>
<dbReference type="InterPro" id="IPR005146">
    <property type="entry name" value="B3/B4_tRNA-bd"/>
</dbReference>
<protein>
    <recommendedName>
        <fullName evidence="1">B3/B4 tRNA-binding domain-containing protein</fullName>
    </recommendedName>
</protein>
<name>A0A150Q1W6_SORCE</name>
<dbReference type="PANTHER" id="PTHR39209:SF2">
    <property type="entry name" value="CYTOPLASMIC PROTEIN"/>
    <property type="match status" value="1"/>
</dbReference>